<dbReference type="UniPathway" id="UPA00042">
    <property type="reaction ID" value="UER00497"/>
</dbReference>
<dbReference type="Proteomes" id="UP000502248">
    <property type="component" value="Chromosome"/>
</dbReference>
<dbReference type="RefSeq" id="WP_169282069.1">
    <property type="nucleotide sequence ID" value="NZ_CP051680.1"/>
</dbReference>
<comment type="similarity">
    <text evidence="4">Belongs to the alanine racemase family.</text>
</comment>
<dbReference type="InterPro" id="IPR029066">
    <property type="entry name" value="PLP-binding_barrel"/>
</dbReference>
<dbReference type="KEGG" id="cheb:HH215_23275"/>
<dbReference type="GO" id="GO:0030170">
    <property type="term" value="F:pyridoxal phosphate binding"/>
    <property type="evidence" value="ECO:0007669"/>
    <property type="project" value="UniProtKB-UniRule"/>
</dbReference>
<dbReference type="GO" id="GO:0005829">
    <property type="term" value="C:cytosol"/>
    <property type="evidence" value="ECO:0007669"/>
    <property type="project" value="TreeGrafter"/>
</dbReference>
<dbReference type="EMBL" id="CP051680">
    <property type="protein sequence ID" value="QJD85813.1"/>
    <property type="molecule type" value="Genomic_DNA"/>
</dbReference>
<proteinExistence type="inferred from homology"/>
<dbReference type="Gene3D" id="3.20.20.10">
    <property type="entry name" value="Alanine racemase"/>
    <property type="match status" value="1"/>
</dbReference>
<evidence type="ECO:0000256" key="2">
    <source>
        <dbReference type="ARBA" id="ARBA00022898"/>
    </source>
</evidence>
<comment type="pathway">
    <text evidence="4">Amino-acid biosynthesis; D-alanine biosynthesis; D-alanine from L-alanine: step 1/1.</text>
</comment>
<dbReference type="InterPro" id="IPR001608">
    <property type="entry name" value="Ala_racemase_N"/>
</dbReference>
<dbReference type="SUPFAM" id="SSF50621">
    <property type="entry name" value="Alanine racemase C-terminal domain-like"/>
    <property type="match status" value="1"/>
</dbReference>
<keyword evidence="2 4" id="KW-0663">Pyridoxal phosphate</keyword>
<dbReference type="PANTHER" id="PTHR30511">
    <property type="entry name" value="ALANINE RACEMASE"/>
    <property type="match status" value="1"/>
</dbReference>
<dbReference type="HAMAP" id="MF_01201">
    <property type="entry name" value="Ala_racemase"/>
    <property type="match status" value="1"/>
</dbReference>
<dbReference type="NCBIfam" id="NF033131">
    <property type="entry name" value="vanT-G-Cterm"/>
    <property type="match status" value="1"/>
</dbReference>
<feature type="binding site" evidence="4 6">
    <location>
        <position position="314"/>
    </location>
    <ligand>
        <name>substrate</name>
    </ligand>
</feature>
<dbReference type="AlphaFoldDB" id="A0A7Z2VMI4"/>
<comment type="function">
    <text evidence="4">Catalyzes the interconversion of L-alanine and D-alanine. May also act on other amino acids.</text>
</comment>
<name>A0A7Z2VMI4_9BACL</name>
<feature type="domain" description="Alanine racemase C-terminal" evidence="7">
    <location>
        <begin position="244"/>
        <end position="373"/>
    </location>
</feature>
<dbReference type="SUPFAM" id="SSF51419">
    <property type="entry name" value="PLP-binding barrel"/>
    <property type="match status" value="1"/>
</dbReference>
<dbReference type="Gene3D" id="2.40.37.10">
    <property type="entry name" value="Lyase, Ornithine Decarboxylase, Chain A, domain 1"/>
    <property type="match status" value="1"/>
</dbReference>
<gene>
    <name evidence="8" type="primary">vanT</name>
    <name evidence="8" type="ORF">HH215_23275</name>
</gene>
<feature type="modified residue" description="N6-(pyridoxal phosphate)lysine" evidence="4 5">
    <location>
        <position position="38"/>
    </location>
</feature>
<dbReference type="GO" id="GO:0008784">
    <property type="term" value="F:alanine racemase activity"/>
    <property type="evidence" value="ECO:0007669"/>
    <property type="project" value="UniProtKB-UniRule"/>
</dbReference>
<evidence type="ECO:0000313" key="8">
    <source>
        <dbReference type="EMBL" id="QJD85813.1"/>
    </source>
</evidence>
<feature type="active site" description="Proton acceptor; specific for L-alanine" evidence="4">
    <location>
        <position position="265"/>
    </location>
</feature>
<dbReference type="FunFam" id="3.20.20.10:FF:000002">
    <property type="entry name" value="Alanine racemase"/>
    <property type="match status" value="1"/>
</dbReference>
<accession>A0A7Z2VMI4</accession>
<dbReference type="PRINTS" id="PR00992">
    <property type="entry name" value="ALARACEMASE"/>
</dbReference>
<organism evidence="8 9">
    <name type="scientific">Cohnella herbarum</name>
    <dbReference type="NCBI Taxonomy" id="2728023"/>
    <lineage>
        <taxon>Bacteria</taxon>
        <taxon>Bacillati</taxon>
        <taxon>Bacillota</taxon>
        <taxon>Bacilli</taxon>
        <taxon>Bacillales</taxon>
        <taxon>Paenibacillaceae</taxon>
        <taxon>Cohnella</taxon>
    </lineage>
</organism>
<dbReference type="Pfam" id="PF01168">
    <property type="entry name" value="Ala_racemase_N"/>
    <property type="match status" value="1"/>
</dbReference>
<sequence>MRTSNRAWAEINLAHLKHNLFELMRALPSRCSVMAVVKANAYGHGGIEVAKFLNEIGVIHFAVASIEEAIELRRHGVQGEILILGYTSPDRADDLFSYQLTQTIVSADYGRALDERGRKIKVHVKIDTGMHRLGESHRNTDEILSCFNPIHLRVNGTYSHLSVSDSLDREKVAFTTMQLAQFNAVIDRIRSEGLNPGNVHIQSSYGILNYPDIAFDLARPGIALYGLLSNEEDRVVTQAKLQPVLSLRATVSQVSDVPAHHPVGYGHKFIPSQDVRIATVSIGYADGIPKNLADNGGYVLIRGQRANMTGSICMDQFMVDVTSIEEVRQGDTVTIIGQDGTETITAGLIAKQCGTVTNEIVSRIGSRVERVYVS</sequence>
<dbReference type="EC" id="5.1.1.1" evidence="4"/>
<dbReference type="PANTHER" id="PTHR30511:SF0">
    <property type="entry name" value="ALANINE RACEMASE, CATABOLIC-RELATED"/>
    <property type="match status" value="1"/>
</dbReference>
<dbReference type="GO" id="GO:0030632">
    <property type="term" value="P:D-alanine biosynthetic process"/>
    <property type="evidence" value="ECO:0007669"/>
    <property type="project" value="UniProtKB-UniRule"/>
</dbReference>
<dbReference type="NCBIfam" id="TIGR00492">
    <property type="entry name" value="alr"/>
    <property type="match status" value="1"/>
</dbReference>
<reference evidence="8 9" key="1">
    <citation type="submission" date="2020-04" db="EMBL/GenBank/DDBJ databases">
        <title>Genome sequencing of novel species.</title>
        <authorList>
            <person name="Heo J."/>
            <person name="Kim S.-J."/>
            <person name="Kim J.-S."/>
            <person name="Hong S.-B."/>
            <person name="Kwon S.-W."/>
        </authorList>
    </citation>
    <scope>NUCLEOTIDE SEQUENCE [LARGE SCALE GENOMIC DNA]</scope>
    <source>
        <strain evidence="8 9">MFER-1</strain>
    </source>
</reference>
<keyword evidence="9" id="KW-1185">Reference proteome</keyword>
<feature type="binding site" evidence="4 6">
    <location>
        <position position="132"/>
    </location>
    <ligand>
        <name>substrate</name>
    </ligand>
</feature>
<evidence type="ECO:0000256" key="1">
    <source>
        <dbReference type="ARBA" id="ARBA00001933"/>
    </source>
</evidence>
<dbReference type="PROSITE" id="PS00395">
    <property type="entry name" value="ALANINE_RACEMASE"/>
    <property type="match status" value="1"/>
</dbReference>
<dbReference type="SMART" id="SM01005">
    <property type="entry name" value="Ala_racemase_C"/>
    <property type="match status" value="1"/>
</dbReference>
<dbReference type="InterPro" id="IPR011079">
    <property type="entry name" value="Ala_racemase_C"/>
</dbReference>
<dbReference type="InterPro" id="IPR009006">
    <property type="entry name" value="Ala_racemase/Decarboxylase_C"/>
</dbReference>
<feature type="active site" description="Proton acceptor; specific for D-alanine" evidence="4">
    <location>
        <position position="38"/>
    </location>
</feature>
<evidence type="ECO:0000259" key="7">
    <source>
        <dbReference type="SMART" id="SM01005"/>
    </source>
</evidence>
<dbReference type="InterPro" id="IPR000821">
    <property type="entry name" value="Ala_racemase"/>
</dbReference>
<evidence type="ECO:0000313" key="9">
    <source>
        <dbReference type="Proteomes" id="UP000502248"/>
    </source>
</evidence>
<evidence type="ECO:0000256" key="3">
    <source>
        <dbReference type="ARBA" id="ARBA00023235"/>
    </source>
</evidence>
<evidence type="ECO:0000256" key="6">
    <source>
        <dbReference type="PIRSR" id="PIRSR600821-52"/>
    </source>
</evidence>
<dbReference type="Pfam" id="PF00842">
    <property type="entry name" value="Ala_racemase_C"/>
    <property type="match status" value="1"/>
</dbReference>
<comment type="cofactor">
    <cofactor evidence="1 4 5">
        <name>pyridoxal 5'-phosphate</name>
        <dbReference type="ChEBI" id="CHEBI:597326"/>
    </cofactor>
</comment>
<dbReference type="InterPro" id="IPR020622">
    <property type="entry name" value="Ala_racemase_pyridoxalP-BS"/>
</dbReference>
<evidence type="ECO:0000256" key="4">
    <source>
        <dbReference type="HAMAP-Rule" id="MF_01201"/>
    </source>
</evidence>
<comment type="catalytic activity">
    <reaction evidence="4">
        <text>L-alanine = D-alanine</text>
        <dbReference type="Rhea" id="RHEA:20249"/>
        <dbReference type="ChEBI" id="CHEBI:57416"/>
        <dbReference type="ChEBI" id="CHEBI:57972"/>
        <dbReference type="EC" id="5.1.1.1"/>
    </reaction>
</comment>
<protein>
    <recommendedName>
        <fullName evidence="4">Alanine racemase</fullName>
        <ecNumber evidence="4">5.1.1.1</ecNumber>
    </recommendedName>
</protein>
<evidence type="ECO:0000256" key="5">
    <source>
        <dbReference type="PIRSR" id="PIRSR600821-50"/>
    </source>
</evidence>
<keyword evidence="3 4" id="KW-0413">Isomerase</keyword>